<reference evidence="7 8" key="1">
    <citation type="journal article" date="2018" name="Sci. Rep.">
        <title>Raphidocelis subcapitata (=Pseudokirchneriella subcapitata) provides an insight into genome evolution and environmental adaptations in the Sphaeropleales.</title>
        <authorList>
            <person name="Suzuki S."/>
            <person name="Yamaguchi H."/>
            <person name="Nakajima N."/>
            <person name="Kawachi M."/>
        </authorList>
    </citation>
    <scope>NUCLEOTIDE SEQUENCE [LARGE SCALE GENOMIC DNA]</scope>
    <source>
        <strain evidence="7 8">NIES-35</strain>
    </source>
</reference>
<dbReference type="InterPro" id="IPR048563">
    <property type="entry name" value="CYP38_PsbQ-like"/>
</dbReference>
<protein>
    <recommendedName>
        <fullName evidence="1">peptidylprolyl isomerase</fullName>
        <ecNumber evidence="1">5.2.1.8</ecNumber>
    </recommendedName>
</protein>
<dbReference type="Gene3D" id="2.40.100.10">
    <property type="entry name" value="Cyclophilin-like"/>
    <property type="match status" value="1"/>
</dbReference>
<accession>A0A2V0P973</accession>
<dbReference type="STRING" id="307507.A0A2V0P973"/>
<keyword evidence="8" id="KW-1185">Reference proteome</keyword>
<dbReference type="InterPro" id="IPR029000">
    <property type="entry name" value="Cyclophilin-like_dom_sf"/>
</dbReference>
<keyword evidence="2" id="KW-0793">Thylakoid</keyword>
<dbReference type="InterPro" id="IPR044665">
    <property type="entry name" value="E_coli_cyclophilin_A-like"/>
</dbReference>
<comment type="caution">
    <text evidence="7">The sequence shown here is derived from an EMBL/GenBank/DDBJ whole genome shotgun (WGS) entry which is preliminary data.</text>
</comment>
<evidence type="ECO:0000256" key="2">
    <source>
        <dbReference type="ARBA" id="ARBA00023078"/>
    </source>
</evidence>
<feature type="compositionally biased region" description="Low complexity" evidence="5">
    <location>
        <begin position="14"/>
        <end position="46"/>
    </location>
</feature>
<feature type="domain" description="PPIase cyclophilin-type" evidence="6">
    <location>
        <begin position="257"/>
        <end position="405"/>
    </location>
</feature>
<dbReference type="PANTHER" id="PTHR43246">
    <property type="entry name" value="PEPTIDYL-PROLYL CIS-TRANS ISOMERASE CYP38, CHLOROPLASTIC"/>
    <property type="match status" value="1"/>
</dbReference>
<dbReference type="OrthoDB" id="1735926at2759"/>
<evidence type="ECO:0000256" key="4">
    <source>
        <dbReference type="ARBA" id="ARBA00023235"/>
    </source>
</evidence>
<keyword evidence="4" id="KW-0413">Isomerase</keyword>
<dbReference type="Pfam" id="PF00160">
    <property type="entry name" value="Pro_isomerase"/>
    <property type="match status" value="1"/>
</dbReference>
<dbReference type="FunCoup" id="A0A2V0P973">
    <property type="interactions" value="729"/>
</dbReference>
<dbReference type="EMBL" id="BDRX01000074">
    <property type="protein sequence ID" value="GBF96119.1"/>
    <property type="molecule type" value="Genomic_DNA"/>
</dbReference>
<evidence type="ECO:0000313" key="8">
    <source>
        <dbReference type="Proteomes" id="UP000247498"/>
    </source>
</evidence>
<dbReference type="Pfam" id="PF21329">
    <property type="entry name" value="CYP38_PsbQ-like"/>
    <property type="match status" value="1"/>
</dbReference>
<feature type="region of interest" description="Disordered" evidence="5">
    <location>
        <begin position="1"/>
        <end position="58"/>
    </location>
</feature>
<dbReference type="InterPro" id="IPR023222">
    <property type="entry name" value="PsbQ-like_dom_sf"/>
</dbReference>
<evidence type="ECO:0000256" key="3">
    <source>
        <dbReference type="ARBA" id="ARBA00023110"/>
    </source>
</evidence>
<gene>
    <name evidence="7" type="ORF">Rsub_08995</name>
</gene>
<proteinExistence type="predicted"/>
<dbReference type="CDD" id="cd01924">
    <property type="entry name" value="cyclophilin_TLP40_like"/>
    <property type="match status" value="1"/>
</dbReference>
<organism evidence="7 8">
    <name type="scientific">Raphidocelis subcapitata</name>
    <dbReference type="NCBI Taxonomy" id="307507"/>
    <lineage>
        <taxon>Eukaryota</taxon>
        <taxon>Viridiplantae</taxon>
        <taxon>Chlorophyta</taxon>
        <taxon>core chlorophytes</taxon>
        <taxon>Chlorophyceae</taxon>
        <taxon>CS clade</taxon>
        <taxon>Sphaeropleales</taxon>
        <taxon>Selenastraceae</taxon>
        <taxon>Raphidocelis</taxon>
    </lineage>
</organism>
<dbReference type="Gene3D" id="1.20.120.290">
    <property type="entry name" value="Oxygen-evolving enhancer protein 3 (PsbQ), four-helix up-down bundle"/>
    <property type="match status" value="1"/>
</dbReference>
<dbReference type="InterPro" id="IPR002130">
    <property type="entry name" value="Cyclophilin-type_PPIase_dom"/>
</dbReference>
<sequence>MATLQGGLQGRIGRSSAPARPATRPALRSAAAAAPAPGRVACSAAGGRHGGSSGDRQQEPDLLQRCALGLLAAATAVMPLTAFEVPPAYARLTAGDPVKNASAILRAALPINNKPIREAQRDLESITEQLRVPGSKSLGPIARSVRGAQSVVTSQRDKITADFAPAKRAEGEAALAKLEASLVEFQAIIDAKDKQLVPIKQRECLEYLGAVEEAMVSGLGFDVPKEYADRPLLKGRATLEMKVKIRETPEGPQEPTLTIVLDGYNAPVSAGQFLDLVQRKFYDGMEIQRADGFVVQTGDPDGPETGFLDGSGKLRTVPMEIRVAGDASPVYDLNLEDLGRFNETPVLPFNAYGTLAWARAEFDNNSASSQVFFLLKESELTPSGANLLDGRYAVFGYVTQGQDALGLMKVGDKIEFIRAIKGEDNLVAGGN</sequence>
<evidence type="ECO:0000256" key="5">
    <source>
        <dbReference type="SAM" id="MobiDB-lite"/>
    </source>
</evidence>
<evidence type="ECO:0000259" key="6">
    <source>
        <dbReference type="PROSITE" id="PS50072"/>
    </source>
</evidence>
<evidence type="ECO:0000313" key="7">
    <source>
        <dbReference type="EMBL" id="GBF96119.1"/>
    </source>
</evidence>
<dbReference type="Proteomes" id="UP000247498">
    <property type="component" value="Unassembled WGS sequence"/>
</dbReference>
<dbReference type="AlphaFoldDB" id="A0A2V0P973"/>
<dbReference type="SUPFAM" id="SSF50891">
    <property type="entry name" value="Cyclophilin-like"/>
    <property type="match status" value="1"/>
</dbReference>
<dbReference type="SUPFAM" id="SSF101112">
    <property type="entry name" value="Oxygen-evolving enhancer protein 3"/>
    <property type="match status" value="1"/>
</dbReference>
<evidence type="ECO:0000256" key="1">
    <source>
        <dbReference type="ARBA" id="ARBA00013194"/>
    </source>
</evidence>
<dbReference type="EC" id="5.2.1.8" evidence="1"/>
<dbReference type="InParanoid" id="A0A2V0P973"/>
<dbReference type="PROSITE" id="PS50072">
    <property type="entry name" value="CSA_PPIASE_2"/>
    <property type="match status" value="1"/>
</dbReference>
<keyword evidence="3" id="KW-0697">Rotamase</keyword>
<name>A0A2V0P973_9CHLO</name>
<dbReference type="GO" id="GO:0003755">
    <property type="term" value="F:peptidyl-prolyl cis-trans isomerase activity"/>
    <property type="evidence" value="ECO:0007669"/>
    <property type="project" value="UniProtKB-KW"/>
</dbReference>